<feature type="chain" id="PRO_5020541332" description="C-type lectin domain-containing protein" evidence="2">
    <location>
        <begin position="20"/>
        <end position="314"/>
    </location>
</feature>
<evidence type="ECO:0000256" key="2">
    <source>
        <dbReference type="SAM" id="SignalP"/>
    </source>
</evidence>
<dbReference type="Pfam" id="PF00059">
    <property type="entry name" value="Lectin_C"/>
    <property type="match status" value="2"/>
</dbReference>
<protein>
    <recommendedName>
        <fullName evidence="3">C-type lectin domain-containing protein</fullName>
    </recommendedName>
</protein>
<dbReference type="InterPro" id="IPR001304">
    <property type="entry name" value="C-type_lectin-like"/>
</dbReference>
<dbReference type="Gene3D" id="3.10.100.10">
    <property type="entry name" value="Mannose-Binding Protein A, subunit A"/>
    <property type="match status" value="2"/>
</dbReference>
<dbReference type="InterPro" id="IPR016186">
    <property type="entry name" value="C-type_lectin-like/link_sf"/>
</dbReference>
<comment type="caution">
    <text evidence="4">The sequence shown here is derived from an EMBL/GenBank/DDBJ whole genome shotgun (WGS) entry which is preliminary data.</text>
</comment>
<dbReference type="Proteomes" id="UP000298663">
    <property type="component" value="Unassembled WGS sequence"/>
</dbReference>
<keyword evidence="2" id="KW-0732">Signal</keyword>
<proteinExistence type="predicted"/>
<dbReference type="PANTHER" id="PTHR22803">
    <property type="entry name" value="MANNOSE, PHOSPHOLIPASE, LECTIN RECEPTOR RELATED"/>
    <property type="match status" value="1"/>
</dbReference>
<organism evidence="4 5">
    <name type="scientific">Steinernema carpocapsae</name>
    <name type="common">Entomopathogenic nematode</name>
    <dbReference type="NCBI Taxonomy" id="34508"/>
    <lineage>
        <taxon>Eukaryota</taxon>
        <taxon>Metazoa</taxon>
        <taxon>Ecdysozoa</taxon>
        <taxon>Nematoda</taxon>
        <taxon>Chromadorea</taxon>
        <taxon>Rhabditida</taxon>
        <taxon>Tylenchina</taxon>
        <taxon>Panagrolaimomorpha</taxon>
        <taxon>Strongyloidoidea</taxon>
        <taxon>Steinernematidae</taxon>
        <taxon>Steinernema</taxon>
    </lineage>
</organism>
<name>A0A4U5M7F0_STECR</name>
<dbReference type="OrthoDB" id="5877620at2759"/>
<evidence type="ECO:0000313" key="4">
    <source>
        <dbReference type="EMBL" id="TKR64830.1"/>
    </source>
</evidence>
<gene>
    <name evidence="4" type="ORF">L596_025308</name>
</gene>
<evidence type="ECO:0000256" key="1">
    <source>
        <dbReference type="ARBA" id="ARBA00023157"/>
    </source>
</evidence>
<dbReference type="SUPFAM" id="SSF56436">
    <property type="entry name" value="C-type lectin-like"/>
    <property type="match status" value="2"/>
</dbReference>
<feature type="signal peptide" evidence="2">
    <location>
        <begin position="1"/>
        <end position="19"/>
    </location>
</feature>
<dbReference type="EMBL" id="AZBU02000009">
    <property type="protein sequence ID" value="TKR64830.1"/>
    <property type="molecule type" value="Genomic_DNA"/>
</dbReference>
<feature type="domain" description="C-type lectin" evidence="3">
    <location>
        <begin position="190"/>
        <end position="293"/>
    </location>
</feature>
<feature type="domain" description="C-type lectin" evidence="3">
    <location>
        <begin position="32"/>
        <end position="149"/>
    </location>
</feature>
<dbReference type="InterPro" id="IPR016187">
    <property type="entry name" value="CTDL_fold"/>
</dbReference>
<dbReference type="AlphaFoldDB" id="A0A4U5M7F0"/>
<keyword evidence="1" id="KW-1015">Disulfide bond</keyword>
<accession>A0A4U5M7F0</accession>
<evidence type="ECO:0000259" key="3">
    <source>
        <dbReference type="PROSITE" id="PS50041"/>
    </source>
</evidence>
<dbReference type="CDD" id="cd00037">
    <property type="entry name" value="CLECT"/>
    <property type="match status" value="1"/>
</dbReference>
<dbReference type="PROSITE" id="PS00615">
    <property type="entry name" value="C_TYPE_LECTIN_1"/>
    <property type="match status" value="1"/>
</dbReference>
<keyword evidence="5" id="KW-1185">Reference proteome</keyword>
<reference evidence="4 5" key="2">
    <citation type="journal article" date="2019" name="G3 (Bethesda)">
        <title>Hybrid Assembly of the Genome of the Entomopathogenic Nematode Steinernema carpocapsae Identifies the X-Chromosome.</title>
        <authorList>
            <person name="Serra L."/>
            <person name="Macchietto M."/>
            <person name="Macias-Munoz A."/>
            <person name="McGill C.J."/>
            <person name="Rodriguez I.M."/>
            <person name="Rodriguez B."/>
            <person name="Murad R."/>
            <person name="Mortazavi A."/>
        </authorList>
    </citation>
    <scope>NUCLEOTIDE SEQUENCE [LARGE SCALE GENOMIC DNA]</scope>
    <source>
        <strain evidence="4 5">ALL</strain>
    </source>
</reference>
<reference evidence="4 5" key="1">
    <citation type="journal article" date="2015" name="Genome Biol.">
        <title>Comparative genomics of Steinernema reveals deeply conserved gene regulatory networks.</title>
        <authorList>
            <person name="Dillman A.R."/>
            <person name="Macchietto M."/>
            <person name="Porter C.F."/>
            <person name="Rogers A."/>
            <person name="Williams B."/>
            <person name="Antoshechkin I."/>
            <person name="Lee M.M."/>
            <person name="Goodwin Z."/>
            <person name="Lu X."/>
            <person name="Lewis E.E."/>
            <person name="Goodrich-Blair H."/>
            <person name="Stock S.P."/>
            <person name="Adams B.J."/>
            <person name="Sternberg P.W."/>
            <person name="Mortazavi A."/>
        </authorList>
    </citation>
    <scope>NUCLEOTIDE SEQUENCE [LARGE SCALE GENOMIC DNA]</scope>
    <source>
        <strain evidence="4 5">ALL</strain>
    </source>
</reference>
<dbReference type="InterPro" id="IPR050111">
    <property type="entry name" value="C-type_lectin/snaclec_domain"/>
</dbReference>
<dbReference type="PROSITE" id="PS50041">
    <property type="entry name" value="C_TYPE_LECTIN_2"/>
    <property type="match status" value="2"/>
</dbReference>
<evidence type="ECO:0000313" key="5">
    <source>
        <dbReference type="Proteomes" id="UP000298663"/>
    </source>
</evidence>
<dbReference type="SMART" id="SM00034">
    <property type="entry name" value="CLECT"/>
    <property type="match status" value="2"/>
</dbReference>
<sequence length="314" mass="35652">MTLQLLCLLITLGFLFVRSSRVCGAGWITSQDQLSCYLVVPVELPVDGAQQTCEAFNSKLASVFNDEDNRKIAETAQAVLANVRMPFQYWLGASRIANTNDWTWNDSNSLEYSNWALDQPTDISYENCLKVNSKWLSDNCDSARSFVCKMDATRPKSTCPHCSFCTTTQTLEPCPTSPPCEVCPDKWTKFQGYEYFFNKEIMIFSEAEAFCVAQGGHLTSVHSQAENDFLTALFFNSTDRSQVGGWLGGFSLSTDKLNFMWTDGSSWDYTNWIEGQPDVSRYEENRVEFHFSWGGRYSVQWAADFSTRIQPLEK</sequence>
<dbReference type="InterPro" id="IPR018378">
    <property type="entry name" value="C-type_lectin_CS"/>
</dbReference>